<dbReference type="InterPro" id="IPR018977">
    <property type="entry name" value="NurA_domain"/>
</dbReference>
<evidence type="ECO:0000313" key="3">
    <source>
        <dbReference type="Proteomes" id="UP000199370"/>
    </source>
</evidence>
<dbReference type="AlphaFoldDB" id="A0A1G9ZYA6"/>
<reference evidence="2 3" key="1">
    <citation type="submission" date="2016-10" db="EMBL/GenBank/DDBJ databases">
        <authorList>
            <person name="de Groot N.N."/>
        </authorList>
    </citation>
    <scope>NUCLEOTIDE SEQUENCE [LARGE SCALE GENOMIC DNA]</scope>
    <source>
        <strain evidence="3">EB21,IBRC-M 10013,KCTC 4048</strain>
    </source>
</reference>
<feature type="domain" description="NurA" evidence="1">
    <location>
        <begin position="74"/>
        <end position="383"/>
    </location>
</feature>
<protein>
    <submittedName>
        <fullName evidence="2">NurA domain-containing protein</fullName>
    </submittedName>
</protein>
<accession>A0A1G9ZYA6</accession>
<dbReference type="Pfam" id="PF09376">
    <property type="entry name" value="NurA"/>
    <property type="match status" value="1"/>
</dbReference>
<name>A0A1G9ZYA6_9EURY</name>
<proteinExistence type="predicted"/>
<keyword evidence="3" id="KW-1185">Reference proteome</keyword>
<dbReference type="Proteomes" id="UP000199370">
    <property type="component" value="Unassembled WGS sequence"/>
</dbReference>
<dbReference type="SMART" id="SM00933">
    <property type="entry name" value="NurA"/>
    <property type="match status" value="1"/>
</dbReference>
<dbReference type="EMBL" id="FNIA01000023">
    <property type="protein sequence ID" value="SDN26085.1"/>
    <property type="molecule type" value="Genomic_DNA"/>
</dbReference>
<dbReference type="RefSeq" id="WP_089735615.1">
    <property type="nucleotide sequence ID" value="NZ_FNIA01000023.1"/>
</dbReference>
<gene>
    <name evidence="2" type="ORF">SAMN05192554_12333</name>
</gene>
<dbReference type="OrthoDB" id="190207at2157"/>
<evidence type="ECO:0000259" key="1">
    <source>
        <dbReference type="SMART" id="SM00933"/>
    </source>
</evidence>
<sequence>MTLDPVHFDGIAELARRIRYDVDESDHRAFAETVWHEFLDPLVHDGRTVLEPLDGVARHSAPVEDVALTETAFDTVHGLDSGTINPTTFTNGLVLDIAQAAMSATPSDLDLHRARTLVMTVHTNDATVDVDESAWSMGDEGFIRSQIRHAPHVNRFEEGVVHALALYLAESSHALTQAEVVDDLLVLDGPLYPKGLLKWADRHPELATLLAEEEQPREVVANYVELVERFVQRDVPLVGFVKNPASKVVTQVVRKSGGQAPWVGDSAFFSRVLERRDPGEYERDTDRLTCTNWFRSRGGVDRPLSTDGDALGVARGLDASEYEVTFCMVYDPREDIVYRLEAPHAFTKDADLRDDLRLFAMQEVAAESGPPRAVSKADELARISRDEKRALRETLEESFDARRARNYDDLRWGDSG</sequence>
<evidence type="ECO:0000313" key="2">
    <source>
        <dbReference type="EMBL" id="SDN26085.1"/>
    </source>
</evidence>
<organism evidence="2 3">
    <name type="scientific">Haloarchaeobius iranensis</name>
    <dbReference type="NCBI Taxonomy" id="996166"/>
    <lineage>
        <taxon>Archaea</taxon>
        <taxon>Methanobacteriati</taxon>
        <taxon>Methanobacteriota</taxon>
        <taxon>Stenosarchaea group</taxon>
        <taxon>Halobacteria</taxon>
        <taxon>Halobacteriales</taxon>
        <taxon>Halorubellaceae</taxon>
        <taxon>Haloarchaeobius</taxon>
    </lineage>
</organism>